<evidence type="ECO:0000313" key="4">
    <source>
        <dbReference type="Proteomes" id="UP001222932"/>
    </source>
</evidence>
<dbReference type="Proteomes" id="UP001222932">
    <property type="component" value="Unassembled WGS sequence"/>
</dbReference>
<keyword evidence="1" id="KW-0732">Signal</keyword>
<dbReference type="InterPro" id="IPR000772">
    <property type="entry name" value="Ricin_B_lectin"/>
</dbReference>
<evidence type="ECO:0000256" key="1">
    <source>
        <dbReference type="SAM" id="SignalP"/>
    </source>
</evidence>
<protein>
    <recommendedName>
        <fullName evidence="2">Ricin B lectin domain-containing protein</fullName>
    </recommendedName>
</protein>
<proteinExistence type="predicted"/>
<evidence type="ECO:0000313" key="3">
    <source>
        <dbReference type="EMBL" id="GMK59983.1"/>
    </source>
</evidence>
<keyword evidence="4" id="KW-1185">Reference proteome</keyword>
<reference evidence="3" key="1">
    <citation type="journal article" date="2023" name="BMC Genomics">
        <title>Chromosome-level genome assemblies of Cutaneotrichosporon spp. (Trichosporonales, Basidiomycota) reveal imbalanced evolution between nucleotide sequences and chromosome synteny.</title>
        <authorList>
            <person name="Kobayashi Y."/>
            <person name="Kayamori A."/>
            <person name="Aoki K."/>
            <person name="Shiwa Y."/>
            <person name="Matsutani M."/>
            <person name="Fujita N."/>
            <person name="Sugita T."/>
            <person name="Iwasaki W."/>
            <person name="Tanaka N."/>
            <person name="Takashima M."/>
        </authorList>
    </citation>
    <scope>NUCLEOTIDE SEQUENCE</scope>
    <source>
        <strain evidence="3">HIS016</strain>
    </source>
</reference>
<dbReference type="CDD" id="cd00161">
    <property type="entry name" value="beta-trefoil_Ricin-like"/>
    <property type="match status" value="1"/>
</dbReference>
<feature type="chain" id="PRO_5042153922" description="Ricin B lectin domain-containing protein" evidence="1">
    <location>
        <begin position="16"/>
        <end position="197"/>
    </location>
</feature>
<evidence type="ECO:0000259" key="2">
    <source>
        <dbReference type="Pfam" id="PF00652"/>
    </source>
</evidence>
<dbReference type="EMBL" id="BTCM01000009">
    <property type="protein sequence ID" value="GMK59983.1"/>
    <property type="molecule type" value="Genomic_DNA"/>
</dbReference>
<dbReference type="SUPFAM" id="SSF50370">
    <property type="entry name" value="Ricin B-like lectins"/>
    <property type="match status" value="1"/>
</dbReference>
<sequence>MILLLVVFYISLALAAPAPAPAPGGIFGPPMVPPYKNQPSPANTMQYRAIRLPLQASPDLCLGLASRYTWGETVTLLPCTSDATRLVQRADKLTGFGTLTDHPLCLDVTDGDTGRWAQGYFCWTGNPNQEFEWLDEWADFARLRWVGSNKCVQVPSPEVMSAGHAVGGAFEGAKLTFADCNDWDPYQRWGWIDARDD</sequence>
<dbReference type="Gene3D" id="2.80.10.50">
    <property type="match status" value="1"/>
</dbReference>
<comment type="caution">
    <text evidence="3">The sequence shown here is derived from an EMBL/GenBank/DDBJ whole genome shotgun (WGS) entry which is preliminary data.</text>
</comment>
<dbReference type="AlphaFoldDB" id="A0AAD3TZX5"/>
<dbReference type="InterPro" id="IPR035992">
    <property type="entry name" value="Ricin_B-like_lectins"/>
</dbReference>
<gene>
    <name evidence="3" type="ORF">CspeluHIS016_0902000</name>
</gene>
<dbReference type="Pfam" id="PF00652">
    <property type="entry name" value="Ricin_B_lectin"/>
    <property type="match status" value="1"/>
</dbReference>
<accession>A0AAD3TZX5</accession>
<feature type="signal peptide" evidence="1">
    <location>
        <begin position="1"/>
        <end position="15"/>
    </location>
</feature>
<organism evidence="3 4">
    <name type="scientific">Cutaneotrichosporon spelunceum</name>
    <dbReference type="NCBI Taxonomy" id="1672016"/>
    <lineage>
        <taxon>Eukaryota</taxon>
        <taxon>Fungi</taxon>
        <taxon>Dikarya</taxon>
        <taxon>Basidiomycota</taxon>
        <taxon>Agaricomycotina</taxon>
        <taxon>Tremellomycetes</taxon>
        <taxon>Trichosporonales</taxon>
        <taxon>Trichosporonaceae</taxon>
        <taxon>Cutaneotrichosporon</taxon>
    </lineage>
</organism>
<reference evidence="3" key="2">
    <citation type="submission" date="2023-06" db="EMBL/GenBank/DDBJ databases">
        <authorList>
            <person name="Kobayashi Y."/>
            <person name="Kayamori A."/>
            <person name="Aoki K."/>
            <person name="Shiwa Y."/>
            <person name="Fujita N."/>
            <person name="Sugita T."/>
            <person name="Iwasaki W."/>
            <person name="Tanaka N."/>
            <person name="Takashima M."/>
        </authorList>
    </citation>
    <scope>NUCLEOTIDE SEQUENCE</scope>
    <source>
        <strain evidence="3">HIS016</strain>
    </source>
</reference>
<dbReference type="PROSITE" id="PS50231">
    <property type="entry name" value="RICIN_B_LECTIN"/>
    <property type="match status" value="1"/>
</dbReference>
<feature type="domain" description="Ricin B lectin" evidence="2">
    <location>
        <begin position="57"/>
        <end position="189"/>
    </location>
</feature>
<name>A0AAD3TZX5_9TREE</name>